<feature type="compositionally biased region" description="Polar residues" evidence="1">
    <location>
        <begin position="26"/>
        <end position="36"/>
    </location>
</feature>
<dbReference type="EMBL" id="CAEZTT010000112">
    <property type="protein sequence ID" value="CAB4580992.1"/>
    <property type="molecule type" value="Genomic_DNA"/>
</dbReference>
<sequence>MVNQAGSSKRNQPRASTRKSYAVRNDSGSTNRSAKSSGKPKFNSNNAKSSTSSKSSSSSRYKKSSNDSARRSSFRKSSDSRSKPKDSLDSKSSDSAARSDRYSRDRQIAGSKPSARKPFERNQTGERRTDATNRSDRSGSYRSYSDRSKPRSSAGRSDRTGLVKPRTNESKPSERGGRSEVRRDSKPGERGGRSEVRRDSKPGERGGSRLSNERARRDSTGKPRISSSRERGGRDRDQDRPQKFDTPRRFRGDLPRRERDQRARGNAPVIDDDITGDELGDELNTELKSLPTGLTITVAQHLVMTQRYLEVNPELALLHAAHAKELAGRFPLVREIVGVAQYVNGNWQEALNDFRAVKRMAVADHLIPLMADCERGLGRPEKAIAFLAENRQLTGVDRIEAAIVEAGARSDLEQYQAALVALKIPALTGFPADQTMYARLCFAYASILTKLNQVDEAKNWYRKADLADPGATNAAQFLTDPQDAIYLDDLDAEDDN</sequence>
<dbReference type="Pfam" id="PF13181">
    <property type="entry name" value="TPR_8"/>
    <property type="match status" value="1"/>
</dbReference>
<evidence type="ECO:0000256" key="1">
    <source>
        <dbReference type="SAM" id="MobiDB-lite"/>
    </source>
</evidence>
<dbReference type="Gene3D" id="1.25.40.10">
    <property type="entry name" value="Tetratricopeptide repeat domain"/>
    <property type="match status" value="1"/>
</dbReference>
<feature type="compositionally biased region" description="Polar residues" evidence="1">
    <location>
        <begin position="1"/>
        <end position="19"/>
    </location>
</feature>
<protein>
    <submittedName>
        <fullName evidence="2">Unannotated protein</fullName>
    </submittedName>
</protein>
<accession>A0A6J6EWK2</accession>
<proteinExistence type="predicted"/>
<feature type="compositionally biased region" description="Basic and acidic residues" evidence="1">
    <location>
        <begin position="156"/>
        <end position="263"/>
    </location>
</feature>
<dbReference type="SUPFAM" id="SSF48452">
    <property type="entry name" value="TPR-like"/>
    <property type="match status" value="1"/>
</dbReference>
<feature type="compositionally biased region" description="Basic and acidic residues" evidence="1">
    <location>
        <begin position="64"/>
        <end position="107"/>
    </location>
</feature>
<name>A0A6J6EWK2_9ZZZZ</name>
<feature type="region of interest" description="Disordered" evidence="1">
    <location>
        <begin position="1"/>
        <end position="277"/>
    </location>
</feature>
<evidence type="ECO:0000313" key="2">
    <source>
        <dbReference type="EMBL" id="CAB4580992.1"/>
    </source>
</evidence>
<dbReference type="AlphaFoldDB" id="A0A6J6EWK2"/>
<dbReference type="InterPro" id="IPR011990">
    <property type="entry name" value="TPR-like_helical_dom_sf"/>
</dbReference>
<feature type="compositionally biased region" description="Basic and acidic residues" evidence="1">
    <location>
        <begin position="117"/>
        <end position="149"/>
    </location>
</feature>
<feature type="compositionally biased region" description="Low complexity" evidence="1">
    <location>
        <begin position="43"/>
        <end position="59"/>
    </location>
</feature>
<dbReference type="InterPro" id="IPR019734">
    <property type="entry name" value="TPR_rpt"/>
</dbReference>
<reference evidence="2" key="1">
    <citation type="submission" date="2020-05" db="EMBL/GenBank/DDBJ databases">
        <authorList>
            <person name="Chiriac C."/>
            <person name="Salcher M."/>
            <person name="Ghai R."/>
            <person name="Kavagutti S V."/>
        </authorList>
    </citation>
    <scope>NUCLEOTIDE SEQUENCE</scope>
</reference>
<organism evidence="2">
    <name type="scientific">freshwater metagenome</name>
    <dbReference type="NCBI Taxonomy" id="449393"/>
    <lineage>
        <taxon>unclassified sequences</taxon>
        <taxon>metagenomes</taxon>
        <taxon>ecological metagenomes</taxon>
    </lineage>
</organism>
<gene>
    <name evidence="2" type="ORF">UFOPK1726_00921</name>
</gene>